<organism evidence="3">
    <name type="scientific">Sexangularia sp. CB-2014</name>
    <dbReference type="NCBI Taxonomy" id="1486929"/>
    <lineage>
        <taxon>Eukaryota</taxon>
        <taxon>Amoebozoa</taxon>
        <taxon>Tubulinea</taxon>
        <taxon>Elardia</taxon>
        <taxon>Arcellinida</taxon>
        <taxon>Arcellinida incertae sedis</taxon>
        <taxon>Sexangularia</taxon>
    </lineage>
</organism>
<accession>A0A6U0JAM4</accession>
<keyword evidence="2" id="KW-1133">Transmembrane helix</keyword>
<dbReference type="PANTHER" id="PTHR43215">
    <property type="entry name" value="RADIAL SPOKE HEAD 1 HOMOLOG"/>
    <property type="match status" value="1"/>
</dbReference>
<protein>
    <submittedName>
        <fullName evidence="3">Uncharacterized protein</fullName>
    </submittedName>
</protein>
<dbReference type="SMART" id="SM00698">
    <property type="entry name" value="MORN"/>
    <property type="match status" value="3"/>
</dbReference>
<dbReference type="InterPro" id="IPR003409">
    <property type="entry name" value="MORN"/>
</dbReference>
<keyword evidence="1" id="KW-0677">Repeat</keyword>
<keyword evidence="2" id="KW-0812">Transmembrane</keyword>
<gene>
    <name evidence="3" type="ORF">SSP0437_LOCUS9299</name>
    <name evidence="4" type="ORF">SSP0437_LOCUS9300</name>
</gene>
<evidence type="ECO:0000256" key="2">
    <source>
        <dbReference type="SAM" id="Phobius"/>
    </source>
</evidence>
<dbReference type="AlphaFoldDB" id="A0A6U0JAM4"/>
<dbReference type="EMBL" id="HBGL01011916">
    <property type="protein sequence ID" value="CAD9303150.1"/>
    <property type="molecule type" value="Transcribed_RNA"/>
</dbReference>
<dbReference type="SUPFAM" id="SSF82185">
    <property type="entry name" value="Histone H3 K4-specific methyltransferase SET7/9 N-terminal domain"/>
    <property type="match status" value="1"/>
</dbReference>
<keyword evidence="2" id="KW-0472">Membrane</keyword>
<evidence type="ECO:0000313" key="3">
    <source>
        <dbReference type="EMBL" id="CAD9303150.1"/>
    </source>
</evidence>
<proteinExistence type="predicted"/>
<feature type="transmembrane region" description="Helical" evidence="2">
    <location>
        <begin position="12"/>
        <end position="29"/>
    </location>
</feature>
<dbReference type="EMBL" id="HBGL01011917">
    <property type="protein sequence ID" value="CAD9303151.1"/>
    <property type="molecule type" value="Transcribed_RNA"/>
</dbReference>
<dbReference type="Pfam" id="PF02493">
    <property type="entry name" value="MORN"/>
    <property type="match status" value="3"/>
</dbReference>
<dbReference type="Gene3D" id="2.20.110.10">
    <property type="entry name" value="Histone H3 K4-specific methyltransferase SET7/9 N-terminal domain"/>
    <property type="match status" value="1"/>
</dbReference>
<evidence type="ECO:0000256" key="1">
    <source>
        <dbReference type="ARBA" id="ARBA00022737"/>
    </source>
</evidence>
<dbReference type="PANTHER" id="PTHR43215:SF14">
    <property type="entry name" value="RADIAL SPOKE HEAD 1 HOMOLOG"/>
    <property type="match status" value="1"/>
</dbReference>
<sequence>MTNVSEIDVRSSYTIPLIIIVVLSIRIAIRWYKKRGGGQEAGRRVEVVMQSGTLAKGTALFVSSSHAGLPSGVEESLSLLGVTELPKGLTSVGYHGKVCRGKRHGAGVEVYANGQVYIGDFLADVRHGMGSMAYPGIGVYKGGWKEGKKDGKGVWTPADGDRSSIDVVFSAGKRVDGRVESAKEK</sequence>
<evidence type="ECO:0000313" key="4">
    <source>
        <dbReference type="EMBL" id="CAD9303151.1"/>
    </source>
</evidence>
<reference evidence="3" key="1">
    <citation type="submission" date="2021-01" db="EMBL/GenBank/DDBJ databases">
        <authorList>
            <person name="Corre E."/>
            <person name="Pelletier E."/>
            <person name="Niang G."/>
            <person name="Scheremetjew M."/>
            <person name="Finn R."/>
            <person name="Kale V."/>
            <person name="Holt S."/>
            <person name="Cochrane G."/>
            <person name="Meng A."/>
            <person name="Brown T."/>
            <person name="Cohen L."/>
        </authorList>
    </citation>
    <scope>NUCLEOTIDE SEQUENCE</scope>
    <source>
        <strain evidence="3">ATCC 50979</strain>
    </source>
</reference>
<name>A0A6U0JAM4_9EUKA</name>